<organism evidence="12 13">
    <name type="scientific">Clostridium cadaveris</name>
    <dbReference type="NCBI Taxonomy" id="1529"/>
    <lineage>
        <taxon>Bacteria</taxon>
        <taxon>Bacillati</taxon>
        <taxon>Bacillota</taxon>
        <taxon>Clostridia</taxon>
        <taxon>Eubacteriales</taxon>
        <taxon>Clostridiaceae</taxon>
        <taxon>Clostridium</taxon>
    </lineage>
</organism>
<evidence type="ECO:0000256" key="11">
    <source>
        <dbReference type="HAMAP-Rule" id="MF_01393"/>
    </source>
</evidence>
<evidence type="ECO:0000256" key="3">
    <source>
        <dbReference type="ARBA" id="ARBA00022448"/>
    </source>
</evidence>
<evidence type="ECO:0000256" key="9">
    <source>
        <dbReference type="ARBA" id="ARBA00023136"/>
    </source>
</evidence>
<dbReference type="AlphaFoldDB" id="A0A1I2LLD3"/>
<dbReference type="GO" id="GO:0005886">
    <property type="term" value="C:plasma membrane"/>
    <property type="evidence" value="ECO:0007669"/>
    <property type="project" value="UniProtKB-SubCell"/>
</dbReference>
<feature type="transmembrane region" description="Helical" evidence="11">
    <location>
        <begin position="120"/>
        <end position="138"/>
    </location>
</feature>
<evidence type="ECO:0000256" key="10">
    <source>
        <dbReference type="ARBA" id="ARBA00023310"/>
    </source>
</evidence>
<gene>
    <name evidence="11" type="primary">atpB</name>
    <name evidence="12" type="ORF">SAMN04487885_11058</name>
</gene>
<feature type="transmembrane region" description="Helical" evidence="11">
    <location>
        <begin position="91"/>
        <end position="113"/>
    </location>
</feature>
<dbReference type="Gene3D" id="1.20.120.220">
    <property type="entry name" value="ATP synthase, F0 complex, subunit A"/>
    <property type="match status" value="1"/>
</dbReference>
<dbReference type="InterPro" id="IPR045082">
    <property type="entry name" value="ATP_syn_F0_a_bact/chloroplast"/>
</dbReference>
<dbReference type="InterPro" id="IPR000568">
    <property type="entry name" value="ATP_synth_F0_asu"/>
</dbReference>
<keyword evidence="9 11" id="KW-0472">Membrane</keyword>
<comment type="similarity">
    <text evidence="2 11">Belongs to the ATPase A chain family.</text>
</comment>
<dbReference type="PANTHER" id="PTHR42823:SF3">
    <property type="entry name" value="ATP SYNTHASE SUBUNIT A, CHLOROPLASTIC"/>
    <property type="match status" value="1"/>
</dbReference>
<keyword evidence="11" id="KW-1003">Cell membrane</keyword>
<keyword evidence="10 11" id="KW-0066">ATP synthesis</keyword>
<evidence type="ECO:0000313" key="12">
    <source>
        <dbReference type="EMBL" id="SFF78237.1"/>
    </source>
</evidence>
<comment type="subcellular location">
    <subcellularLocation>
        <location evidence="11">Cell membrane</location>
        <topology evidence="11">Multi-pass membrane protein</topology>
    </subcellularLocation>
    <subcellularLocation>
        <location evidence="1">Membrane</location>
        <topology evidence="1">Multi-pass membrane protein</topology>
    </subcellularLocation>
</comment>
<dbReference type="Proteomes" id="UP000182135">
    <property type="component" value="Unassembled WGS sequence"/>
</dbReference>
<dbReference type="InterPro" id="IPR035908">
    <property type="entry name" value="F0_ATP_A_sf"/>
</dbReference>
<evidence type="ECO:0000256" key="6">
    <source>
        <dbReference type="ARBA" id="ARBA00022781"/>
    </source>
</evidence>
<dbReference type="PRINTS" id="PR00123">
    <property type="entry name" value="ATPASEA"/>
</dbReference>
<keyword evidence="7 11" id="KW-1133">Transmembrane helix</keyword>
<keyword evidence="3 11" id="KW-0813">Transport</keyword>
<feature type="transmembrane region" description="Helical" evidence="11">
    <location>
        <begin position="212"/>
        <end position="234"/>
    </location>
</feature>
<dbReference type="eggNOG" id="COG0356">
    <property type="taxonomic scope" value="Bacteria"/>
</dbReference>
<dbReference type="SUPFAM" id="SSF81336">
    <property type="entry name" value="F1F0 ATP synthase subunit A"/>
    <property type="match status" value="1"/>
</dbReference>
<reference evidence="12 13" key="1">
    <citation type="submission" date="2016-10" db="EMBL/GenBank/DDBJ databases">
        <authorList>
            <person name="de Groot N.N."/>
        </authorList>
    </citation>
    <scope>NUCLEOTIDE SEQUENCE [LARGE SCALE GENOMIC DNA]</scope>
    <source>
        <strain evidence="12 13">NLAE-zl-G419</strain>
    </source>
</reference>
<evidence type="ECO:0000256" key="4">
    <source>
        <dbReference type="ARBA" id="ARBA00022547"/>
    </source>
</evidence>
<dbReference type="HAMAP" id="MF_01393">
    <property type="entry name" value="ATP_synth_a_bact"/>
    <property type="match status" value="1"/>
</dbReference>
<dbReference type="Pfam" id="PF00119">
    <property type="entry name" value="ATP-synt_A"/>
    <property type="match status" value="1"/>
</dbReference>
<evidence type="ECO:0000256" key="2">
    <source>
        <dbReference type="ARBA" id="ARBA00006810"/>
    </source>
</evidence>
<feature type="transmembrane region" description="Helical" evidence="11">
    <location>
        <begin position="21"/>
        <end position="54"/>
    </location>
</feature>
<dbReference type="PROSITE" id="PS00449">
    <property type="entry name" value="ATPASE_A"/>
    <property type="match status" value="1"/>
</dbReference>
<dbReference type="EMBL" id="FOOE01000010">
    <property type="protein sequence ID" value="SFF78237.1"/>
    <property type="molecule type" value="Genomic_DNA"/>
</dbReference>
<name>A0A1I2LLD3_9CLOT</name>
<evidence type="ECO:0000313" key="13">
    <source>
        <dbReference type="Proteomes" id="UP000182135"/>
    </source>
</evidence>
<dbReference type="PANTHER" id="PTHR42823">
    <property type="entry name" value="ATP SYNTHASE SUBUNIT A, CHLOROPLASTIC"/>
    <property type="match status" value="1"/>
</dbReference>
<keyword evidence="13" id="KW-1185">Reference proteome</keyword>
<dbReference type="CDD" id="cd00310">
    <property type="entry name" value="ATP-synt_Fo_a_6"/>
    <property type="match status" value="1"/>
</dbReference>
<protein>
    <recommendedName>
        <fullName evidence="11">ATP synthase subunit a</fullName>
    </recommendedName>
    <alternativeName>
        <fullName evidence="11">ATP synthase F0 sector subunit a</fullName>
    </alternativeName>
    <alternativeName>
        <fullName evidence="11">F-ATPase subunit 6</fullName>
    </alternativeName>
</protein>
<evidence type="ECO:0000256" key="7">
    <source>
        <dbReference type="ARBA" id="ARBA00022989"/>
    </source>
</evidence>
<proteinExistence type="inferred from homology"/>
<dbReference type="GO" id="GO:0042777">
    <property type="term" value="P:proton motive force-driven plasma membrane ATP synthesis"/>
    <property type="evidence" value="ECO:0007669"/>
    <property type="project" value="TreeGrafter"/>
</dbReference>
<keyword evidence="4 11" id="KW-0138">CF(0)</keyword>
<dbReference type="InterPro" id="IPR023011">
    <property type="entry name" value="ATP_synth_F0_asu_AS"/>
</dbReference>
<dbReference type="GO" id="GO:0046933">
    <property type="term" value="F:proton-transporting ATP synthase activity, rotational mechanism"/>
    <property type="evidence" value="ECO:0007669"/>
    <property type="project" value="UniProtKB-UniRule"/>
</dbReference>
<keyword evidence="8 11" id="KW-0406">Ion transport</keyword>
<keyword evidence="5 11" id="KW-0812">Transmembrane</keyword>
<sequence>MELEILIRKEVNKGMESAEPIFTFTVGSIPIDITINLVIQWIIMILLIGAALFFSKNLKEVPDKKQTIIESFVGFIRGLVDENMGDGYKTFVPFVGTISVYLLAMNFTGLIGLKPPTQSYGVALSMGIITFLVIQGYTIKKLGLLHYFAGYGKPFAVMLPLNLLERVMLPVSLSLRLFGNMFAATYIMSMAYSSLDKIGWIAQIGLPIPLHLYFDVFDGTIQMIIFLMISMINIKVIAEH</sequence>
<evidence type="ECO:0000256" key="1">
    <source>
        <dbReference type="ARBA" id="ARBA00004141"/>
    </source>
</evidence>
<evidence type="ECO:0000256" key="5">
    <source>
        <dbReference type="ARBA" id="ARBA00022692"/>
    </source>
</evidence>
<dbReference type="GO" id="GO:0045259">
    <property type="term" value="C:proton-transporting ATP synthase complex"/>
    <property type="evidence" value="ECO:0007669"/>
    <property type="project" value="UniProtKB-KW"/>
</dbReference>
<comment type="function">
    <text evidence="11">Key component of the proton channel; it plays a direct role in the translocation of protons across the membrane.</text>
</comment>
<keyword evidence="6 11" id="KW-0375">Hydrogen ion transport</keyword>
<evidence type="ECO:0000256" key="8">
    <source>
        <dbReference type="ARBA" id="ARBA00023065"/>
    </source>
</evidence>
<accession>A0A1I2LLD3</accession>
<dbReference type="NCBIfam" id="NF004484">
    <property type="entry name" value="PRK05815.3-2"/>
    <property type="match status" value="1"/>
</dbReference>
<dbReference type="STRING" id="1529.SAMN04487885_11058"/>